<sequence>MDQYFLNILEISFIIKVLRLLQKGGDNVRRLFWYTVYMVCAFIILFTGETILENIRKSGSENFNLLPYAVYSFLFYFILGMFLSIPTMMKRMNRPEKWKYDWVLFIIIFIPSVFIALQPLLLYTSFFDVASFLEIPLNYLPITSILFTVAAGYSMLIGFKKQRTA</sequence>
<keyword evidence="1" id="KW-1133">Transmembrane helix</keyword>
<gene>
    <name evidence="2" type="ORF">D9X91_07800</name>
</gene>
<proteinExistence type="predicted"/>
<dbReference type="Proteomes" id="UP000276770">
    <property type="component" value="Unassembled WGS sequence"/>
</dbReference>
<reference evidence="2 3" key="1">
    <citation type="submission" date="2018-10" db="EMBL/GenBank/DDBJ databases">
        <title>Falsibacillus sp. genome draft.</title>
        <authorList>
            <person name="Shi S."/>
        </authorList>
    </citation>
    <scope>NUCLEOTIDE SEQUENCE [LARGE SCALE GENOMIC DNA]</scope>
    <source>
        <strain evidence="2 3">GY 10110</strain>
    </source>
</reference>
<comment type="caution">
    <text evidence="2">The sequence shown here is derived from an EMBL/GenBank/DDBJ whole genome shotgun (WGS) entry which is preliminary data.</text>
</comment>
<feature type="transmembrane region" description="Helical" evidence="1">
    <location>
        <begin position="68"/>
        <end position="88"/>
    </location>
</feature>
<feature type="transmembrane region" description="Helical" evidence="1">
    <location>
        <begin position="139"/>
        <end position="159"/>
    </location>
</feature>
<organism evidence="2 3">
    <name type="scientific">Falsibacillus albus</name>
    <dbReference type="NCBI Taxonomy" id="2478915"/>
    <lineage>
        <taxon>Bacteria</taxon>
        <taxon>Bacillati</taxon>
        <taxon>Bacillota</taxon>
        <taxon>Bacilli</taxon>
        <taxon>Bacillales</taxon>
        <taxon>Bacillaceae</taxon>
        <taxon>Falsibacillus</taxon>
    </lineage>
</organism>
<accession>A0A3L7K0R7</accession>
<dbReference type="EMBL" id="RCVZ01000004">
    <property type="protein sequence ID" value="RLQ96185.1"/>
    <property type="molecule type" value="Genomic_DNA"/>
</dbReference>
<feature type="transmembrane region" description="Helical" evidence="1">
    <location>
        <begin position="31"/>
        <end position="48"/>
    </location>
</feature>
<evidence type="ECO:0000313" key="3">
    <source>
        <dbReference type="Proteomes" id="UP000276770"/>
    </source>
</evidence>
<name>A0A3L7K0R7_9BACI</name>
<keyword evidence="1" id="KW-0472">Membrane</keyword>
<evidence type="ECO:0000256" key="1">
    <source>
        <dbReference type="SAM" id="Phobius"/>
    </source>
</evidence>
<feature type="transmembrane region" description="Helical" evidence="1">
    <location>
        <begin position="100"/>
        <end position="127"/>
    </location>
</feature>
<dbReference type="AlphaFoldDB" id="A0A3L7K0R7"/>
<keyword evidence="3" id="KW-1185">Reference proteome</keyword>
<protein>
    <submittedName>
        <fullName evidence="2">Uncharacterized protein</fullName>
    </submittedName>
</protein>
<evidence type="ECO:0000313" key="2">
    <source>
        <dbReference type="EMBL" id="RLQ96185.1"/>
    </source>
</evidence>
<keyword evidence="1" id="KW-0812">Transmembrane</keyword>